<dbReference type="EMBL" id="BAAABM010000054">
    <property type="protein sequence ID" value="GAA0360806.1"/>
    <property type="molecule type" value="Genomic_DNA"/>
</dbReference>
<dbReference type="Proteomes" id="UP001501822">
    <property type="component" value="Unassembled WGS sequence"/>
</dbReference>
<keyword evidence="2" id="KW-1185">Reference proteome</keyword>
<accession>A0ABN0XCJ2</accession>
<sequence>MAKLYASWVPGYSFVPQAMGTGTLDPRNQPFVDVNGLREGFGAHFYLKQGQANWFHVAIPTPVIVEDRRATLGRVMVLFSVTAQFAALQAVDVWDGPNRILHRDGLSIDGNHNTGLDAFNTWNVNHDGIAWGVGISMLFSAPGGGEIYFASAGGDFFHNI</sequence>
<evidence type="ECO:0000313" key="1">
    <source>
        <dbReference type="EMBL" id="GAA0360806.1"/>
    </source>
</evidence>
<name>A0ABN0XCJ2_9ACTN</name>
<reference evidence="1 2" key="1">
    <citation type="journal article" date="2019" name="Int. J. Syst. Evol. Microbiol.">
        <title>The Global Catalogue of Microorganisms (GCM) 10K type strain sequencing project: providing services to taxonomists for standard genome sequencing and annotation.</title>
        <authorList>
            <consortium name="The Broad Institute Genomics Platform"/>
            <consortium name="The Broad Institute Genome Sequencing Center for Infectious Disease"/>
            <person name="Wu L."/>
            <person name="Ma J."/>
        </authorList>
    </citation>
    <scope>NUCLEOTIDE SEQUENCE [LARGE SCALE GENOMIC DNA]</scope>
    <source>
        <strain evidence="1 2">JCM 3146</strain>
    </source>
</reference>
<evidence type="ECO:0000313" key="2">
    <source>
        <dbReference type="Proteomes" id="UP001501822"/>
    </source>
</evidence>
<comment type="caution">
    <text evidence="1">The sequence shown here is derived from an EMBL/GenBank/DDBJ whole genome shotgun (WGS) entry which is preliminary data.</text>
</comment>
<dbReference type="RefSeq" id="WP_252805846.1">
    <property type="nucleotide sequence ID" value="NZ_BAAABM010000054.1"/>
</dbReference>
<gene>
    <name evidence="1" type="ORF">GCM10010151_58360</name>
</gene>
<protein>
    <submittedName>
        <fullName evidence="1">Uncharacterized protein</fullName>
    </submittedName>
</protein>
<proteinExistence type="predicted"/>
<organism evidence="1 2">
    <name type="scientific">Actinoallomurus spadix</name>
    <dbReference type="NCBI Taxonomy" id="79912"/>
    <lineage>
        <taxon>Bacteria</taxon>
        <taxon>Bacillati</taxon>
        <taxon>Actinomycetota</taxon>
        <taxon>Actinomycetes</taxon>
        <taxon>Streptosporangiales</taxon>
        <taxon>Thermomonosporaceae</taxon>
        <taxon>Actinoallomurus</taxon>
    </lineage>
</organism>